<dbReference type="Proteomes" id="UP001642464">
    <property type="component" value="Unassembled WGS sequence"/>
</dbReference>
<evidence type="ECO:0000313" key="2">
    <source>
        <dbReference type="Proteomes" id="UP001642464"/>
    </source>
</evidence>
<name>A0ABP0LQ48_9DINO</name>
<organism evidence="1 2">
    <name type="scientific">Durusdinium trenchii</name>
    <dbReference type="NCBI Taxonomy" id="1381693"/>
    <lineage>
        <taxon>Eukaryota</taxon>
        <taxon>Sar</taxon>
        <taxon>Alveolata</taxon>
        <taxon>Dinophyceae</taxon>
        <taxon>Suessiales</taxon>
        <taxon>Symbiodiniaceae</taxon>
        <taxon>Durusdinium</taxon>
    </lineage>
</organism>
<proteinExistence type="predicted"/>
<protein>
    <submittedName>
        <fullName evidence="1">Uncharacterized protein</fullName>
    </submittedName>
</protein>
<evidence type="ECO:0000313" key="1">
    <source>
        <dbReference type="EMBL" id="CAK9041326.1"/>
    </source>
</evidence>
<feature type="non-terminal residue" evidence="1">
    <location>
        <position position="54"/>
    </location>
</feature>
<sequence>IFFSLLLGFVISYFLLLRFKRTQKTQTREDRRFRPIREERGPSTGQTVGCEFTG</sequence>
<dbReference type="EMBL" id="CAXAMM010017524">
    <property type="protein sequence ID" value="CAK9041326.1"/>
    <property type="molecule type" value="Genomic_DNA"/>
</dbReference>
<reference evidence="1 2" key="1">
    <citation type="submission" date="2024-02" db="EMBL/GenBank/DDBJ databases">
        <authorList>
            <person name="Chen Y."/>
            <person name="Shah S."/>
            <person name="Dougan E. K."/>
            <person name="Thang M."/>
            <person name="Chan C."/>
        </authorList>
    </citation>
    <scope>NUCLEOTIDE SEQUENCE [LARGE SCALE GENOMIC DNA]</scope>
</reference>
<comment type="caution">
    <text evidence="1">The sequence shown here is derived from an EMBL/GenBank/DDBJ whole genome shotgun (WGS) entry which is preliminary data.</text>
</comment>
<keyword evidence="2" id="KW-1185">Reference proteome</keyword>
<accession>A0ABP0LQ48</accession>
<gene>
    <name evidence="1" type="ORF">SCF082_LOCUS23888</name>
</gene>
<feature type="non-terminal residue" evidence="1">
    <location>
        <position position="1"/>
    </location>
</feature>